<dbReference type="EMBL" id="CP073708">
    <property type="protein sequence ID" value="QUO40503.1"/>
    <property type="molecule type" value="Genomic_DNA"/>
</dbReference>
<feature type="transmembrane region" description="Helical" evidence="1">
    <location>
        <begin position="7"/>
        <end position="27"/>
    </location>
</feature>
<sequence length="124" mass="13578">MTILRHVIRFVVAAVVLMFVGFLVPGFSVNNFWTALLAAVVIAILGWIVEAFFGDRISPYNRGIVGFLVSAAVIYLTQFVVTGFYVTILGALLASLVIGIIDLFIPIKTHMDFRDGDAGKKQQT</sequence>
<gene>
    <name evidence="2" type="ORF">JD108_16165</name>
    <name evidence="3" type="ORF">KDJ56_16110</name>
</gene>
<dbReference type="Proteomes" id="UP000677234">
    <property type="component" value="Chromosome"/>
</dbReference>
<reference evidence="2 4" key="1">
    <citation type="submission" date="2020-12" db="EMBL/GenBank/DDBJ databases">
        <title>strain FJAT-54423T represents a novel species of the genus Brevibacillus.</title>
        <authorList>
            <person name="Tang R."/>
        </authorList>
    </citation>
    <scope>NUCLEOTIDE SEQUENCE [LARGE SCALE GENOMIC DNA]</scope>
    <source>
        <strain evidence="2 4">FJAT-54423</strain>
    </source>
</reference>
<dbReference type="AlphaFoldDB" id="A0A7T5EIW1"/>
<dbReference type="PANTHER" id="PTHR37309:SF1">
    <property type="entry name" value="SLR0284 PROTEIN"/>
    <property type="match status" value="1"/>
</dbReference>
<dbReference type="PANTHER" id="PTHR37309">
    <property type="entry name" value="SLR0284 PROTEIN"/>
    <property type="match status" value="1"/>
</dbReference>
<keyword evidence="5" id="KW-1185">Reference proteome</keyword>
<accession>A0A7T5EIW1</accession>
<keyword evidence="1" id="KW-0472">Membrane</keyword>
<evidence type="ECO:0000313" key="5">
    <source>
        <dbReference type="Proteomes" id="UP000677234"/>
    </source>
</evidence>
<evidence type="ECO:0000256" key="1">
    <source>
        <dbReference type="SAM" id="Phobius"/>
    </source>
</evidence>
<dbReference type="InterPro" id="IPR007165">
    <property type="entry name" value="Phage_holin_4_2"/>
</dbReference>
<organism evidence="2 4">
    <name type="scientific">Brevibacillus composti</name>
    <dbReference type="NCBI Taxonomy" id="2796470"/>
    <lineage>
        <taxon>Bacteria</taxon>
        <taxon>Bacillati</taxon>
        <taxon>Bacillota</taxon>
        <taxon>Bacilli</taxon>
        <taxon>Bacillales</taxon>
        <taxon>Paenibacillaceae</taxon>
        <taxon>Brevibacillus</taxon>
    </lineage>
</organism>
<dbReference type="EMBL" id="CP066308">
    <property type="protein sequence ID" value="QQE73421.1"/>
    <property type="molecule type" value="Genomic_DNA"/>
</dbReference>
<dbReference type="KEGG" id="bcop:JD108_16165"/>
<reference evidence="3" key="2">
    <citation type="submission" date="2021-04" db="EMBL/GenBank/DDBJ databases">
        <title>Brevibacillus composti FJAT-54423, complete genome.</title>
        <authorList>
            <person name="Tang R."/>
        </authorList>
    </citation>
    <scope>NUCLEOTIDE SEQUENCE</scope>
    <source>
        <strain evidence="3">FJAT-54424</strain>
    </source>
</reference>
<keyword evidence="1" id="KW-1133">Transmembrane helix</keyword>
<protein>
    <submittedName>
        <fullName evidence="2">Phage holin family protein</fullName>
    </submittedName>
</protein>
<proteinExistence type="predicted"/>
<feature type="transmembrane region" description="Helical" evidence="1">
    <location>
        <begin position="60"/>
        <end position="78"/>
    </location>
</feature>
<feature type="transmembrane region" description="Helical" evidence="1">
    <location>
        <begin position="33"/>
        <end position="53"/>
    </location>
</feature>
<evidence type="ECO:0000313" key="3">
    <source>
        <dbReference type="EMBL" id="QUO40503.1"/>
    </source>
</evidence>
<dbReference type="Pfam" id="PF04020">
    <property type="entry name" value="Phage_holin_4_2"/>
    <property type="match status" value="1"/>
</dbReference>
<keyword evidence="1" id="KW-0812">Transmembrane</keyword>
<dbReference type="RefSeq" id="WP_198827045.1">
    <property type="nucleotide sequence ID" value="NZ_CP066308.1"/>
</dbReference>
<evidence type="ECO:0000313" key="2">
    <source>
        <dbReference type="EMBL" id="QQE73421.1"/>
    </source>
</evidence>
<evidence type="ECO:0000313" key="4">
    <source>
        <dbReference type="Proteomes" id="UP000595847"/>
    </source>
</evidence>
<dbReference type="Proteomes" id="UP000595847">
    <property type="component" value="Chromosome"/>
</dbReference>
<feature type="transmembrane region" description="Helical" evidence="1">
    <location>
        <begin position="84"/>
        <end position="105"/>
    </location>
</feature>
<name>A0A7T5EIW1_9BACL</name>